<evidence type="ECO:0000313" key="3">
    <source>
        <dbReference type="Proteomes" id="UP001498238"/>
    </source>
</evidence>
<accession>A0ABN0SLW8</accession>
<dbReference type="EMBL" id="BAAAAF010000003">
    <property type="protein sequence ID" value="GAA0035296.1"/>
    <property type="molecule type" value="Genomic_DNA"/>
</dbReference>
<comment type="caution">
    <text evidence="2">The sequence shown here is derived from an EMBL/GenBank/DDBJ whole genome shotgun (WGS) entry which is preliminary data.</text>
</comment>
<evidence type="ECO:0000256" key="1">
    <source>
        <dbReference type="SAM" id="MobiDB-lite"/>
    </source>
</evidence>
<organism evidence="2 3">
    <name type="scientific">Brevibacterium metallidurans</name>
    <dbReference type="NCBI Taxonomy" id="1482676"/>
    <lineage>
        <taxon>Bacteria</taxon>
        <taxon>Bacillati</taxon>
        <taxon>Actinomycetota</taxon>
        <taxon>Actinomycetes</taxon>
        <taxon>Micrococcales</taxon>
        <taxon>Brevibacteriaceae</taxon>
        <taxon>Brevibacterium</taxon>
    </lineage>
</organism>
<dbReference type="Proteomes" id="UP001498238">
    <property type="component" value="Unassembled WGS sequence"/>
</dbReference>
<name>A0ABN0SLW8_9MICO</name>
<gene>
    <name evidence="2" type="ORF">NCCP602_12570</name>
</gene>
<evidence type="ECO:0000313" key="2">
    <source>
        <dbReference type="EMBL" id="GAA0035296.1"/>
    </source>
</evidence>
<sequence>MTDMESTQIADVAADTSDPRAGLRAVSSLRALTERLELAQVEAGLRAGMSWQDVADALGVSRQAVHKKYAKRIDPTIPVPRRAR</sequence>
<keyword evidence="3" id="KW-1185">Reference proteome</keyword>
<feature type="region of interest" description="Disordered" evidence="1">
    <location>
        <begin position="1"/>
        <end position="21"/>
    </location>
</feature>
<proteinExistence type="predicted"/>
<protein>
    <submittedName>
        <fullName evidence="2">Sigma factor-like helix-turn-helix DNA-binding protein</fullName>
    </submittedName>
</protein>
<reference evidence="2 3" key="1">
    <citation type="submission" date="2024-01" db="EMBL/GenBank/DDBJ databases">
        <title>Characterization of antibiotic resistant novel bacterial strains and their environmental applications.</title>
        <authorList>
            <person name="Manzoor S."/>
            <person name="Abbas S."/>
            <person name="Arshad M."/>
            <person name="Ahmed I."/>
        </authorList>
    </citation>
    <scope>NUCLEOTIDE SEQUENCE [LARGE SCALE GENOMIC DNA]</scope>
    <source>
        <strain evidence="2 3">NCCP-602</strain>
    </source>
</reference>